<gene>
    <name evidence="3" type="ORF">GO816_06190</name>
</gene>
<reference evidence="3 4" key="1">
    <citation type="submission" date="2019-12" db="EMBL/GenBank/DDBJ databases">
        <title>Mucilaginibacter sp. HME9299 genome sequencing and assembly.</title>
        <authorList>
            <person name="Kang H."/>
            <person name="Kim H."/>
            <person name="Joh K."/>
        </authorList>
    </citation>
    <scope>NUCLEOTIDE SEQUENCE [LARGE SCALE GENOMIC DNA]</scope>
    <source>
        <strain evidence="3 4">HME9299</strain>
    </source>
</reference>
<dbReference type="OrthoDB" id="7314861at2"/>
<protein>
    <recommendedName>
        <fullName evidence="2">Tail specific protease domain-containing protein</fullName>
    </recommendedName>
</protein>
<dbReference type="GO" id="GO:0008236">
    <property type="term" value="F:serine-type peptidase activity"/>
    <property type="evidence" value="ECO:0007669"/>
    <property type="project" value="InterPro"/>
</dbReference>
<accession>A0A6I4IBA1</accession>
<organism evidence="3 4">
    <name type="scientific">Mucilaginibacter aquatilis</name>
    <dbReference type="NCBI Taxonomy" id="1517760"/>
    <lineage>
        <taxon>Bacteria</taxon>
        <taxon>Pseudomonadati</taxon>
        <taxon>Bacteroidota</taxon>
        <taxon>Sphingobacteriia</taxon>
        <taxon>Sphingobacteriales</taxon>
        <taxon>Sphingobacteriaceae</taxon>
        <taxon>Mucilaginibacter</taxon>
    </lineage>
</organism>
<dbReference type="GO" id="GO:0030288">
    <property type="term" value="C:outer membrane-bounded periplasmic space"/>
    <property type="evidence" value="ECO:0007669"/>
    <property type="project" value="TreeGrafter"/>
</dbReference>
<dbReference type="AlphaFoldDB" id="A0A6I4IBA1"/>
<evidence type="ECO:0000256" key="1">
    <source>
        <dbReference type="SAM" id="SignalP"/>
    </source>
</evidence>
<dbReference type="GO" id="GO:0004175">
    <property type="term" value="F:endopeptidase activity"/>
    <property type="evidence" value="ECO:0007669"/>
    <property type="project" value="TreeGrafter"/>
</dbReference>
<dbReference type="Proteomes" id="UP000434850">
    <property type="component" value="Unassembled WGS sequence"/>
</dbReference>
<evidence type="ECO:0000313" key="3">
    <source>
        <dbReference type="EMBL" id="MVN90709.1"/>
    </source>
</evidence>
<dbReference type="RefSeq" id="WP_157540483.1">
    <property type="nucleotide sequence ID" value="NZ_WQLA01000002.1"/>
</dbReference>
<dbReference type="Pfam" id="PF03572">
    <property type="entry name" value="Peptidase_S41"/>
    <property type="match status" value="1"/>
</dbReference>
<evidence type="ECO:0000313" key="4">
    <source>
        <dbReference type="Proteomes" id="UP000434850"/>
    </source>
</evidence>
<dbReference type="PANTHER" id="PTHR32060:SF30">
    <property type="entry name" value="CARBOXY-TERMINAL PROCESSING PROTEASE CTPA"/>
    <property type="match status" value="1"/>
</dbReference>
<proteinExistence type="predicted"/>
<dbReference type="EMBL" id="WQLA01000002">
    <property type="protein sequence ID" value="MVN90709.1"/>
    <property type="molecule type" value="Genomic_DNA"/>
</dbReference>
<feature type="domain" description="Tail specific protease" evidence="2">
    <location>
        <begin position="232"/>
        <end position="469"/>
    </location>
</feature>
<name>A0A6I4IBA1_9SPHI</name>
<feature type="signal peptide" evidence="1">
    <location>
        <begin position="1"/>
        <end position="19"/>
    </location>
</feature>
<keyword evidence="4" id="KW-1185">Reference proteome</keyword>
<dbReference type="Gene3D" id="3.90.226.10">
    <property type="entry name" value="2-enoyl-CoA Hydratase, Chain A, domain 1"/>
    <property type="match status" value="1"/>
</dbReference>
<keyword evidence="1" id="KW-0732">Signal</keyword>
<dbReference type="GO" id="GO:0006508">
    <property type="term" value="P:proteolysis"/>
    <property type="evidence" value="ECO:0007669"/>
    <property type="project" value="InterPro"/>
</dbReference>
<dbReference type="InterPro" id="IPR005151">
    <property type="entry name" value="Tail-specific_protease"/>
</dbReference>
<dbReference type="Gene3D" id="2.60.120.260">
    <property type="entry name" value="Galactose-binding domain-like"/>
    <property type="match status" value="1"/>
</dbReference>
<sequence length="489" mass="53742">MKQFAAFIFFCFNISVTCAQLSNPSFETVSDTLNNLPLFWDVKLEQSYSVKVTSEEHNTGSKSLRISGIESLQGRQSIMQNIAIDANQLKQILLSCYVKTKDVSGSVQLFCQVWDNKNRIISTRTSQMQDAGLSGTNDWKQLTLNFLADANAKKITVGAYLMGNGTVWLDDFALQALPNVVGEPSKELTKFSQEVTSLIKKRAIYADSLNWQAVNQGITYLTTSGLTIKESPLILDFLISRLRLAGDKHSNYKTKTSAQSYATRNNVVQQPQGQLLKGDIGYIIIPGFGSINDTASVNFATRIQDIITEIDTKHDIKGWVVDMRKNGGGNMAPMIAGLGPLIGEGTVGYFVYPDSKASAKNEWTYYKGRFDVGGRKQVAAKRSYTLRKQDTKVAVLIGPNTGSSGEMATLSLIGKPITKLFGEPSAGYMTTNQSIKLSTGAYLYLATGYAADRNGKNYLLNIQPDVKIEADKDKQTDKVLDAAVAWLKN</sequence>
<dbReference type="SUPFAM" id="SSF52096">
    <property type="entry name" value="ClpP/crotonase"/>
    <property type="match status" value="1"/>
</dbReference>
<feature type="chain" id="PRO_5026012901" description="Tail specific protease domain-containing protein" evidence="1">
    <location>
        <begin position="20"/>
        <end position="489"/>
    </location>
</feature>
<dbReference type="GO" id="GO:0007165">
    <property type="term" value="P:signal transduction"/>
    <property type="evidence" value="ECO:0007669"/>
    <property type="project" value="TreeGrafter"/>
</dbReference>
<evidence type="ECO:0000259" key="2">
    <source>
        <dbReference type="SMART" id="SM00245"/>
    </source>
</evidence>
<dbReference type="PANTHER" id="PTHR32060">
    <property type="entry name" value="TAIL-SPECIFIC PROTEASE"/>
    <property type="match status" value="1"/>
</dbReference>
<comment type="caution">
    <text evidence="3">The sequence shown here is derived from an EMBL/GenBank/DDBJ whole genome shotgun (WGS) entry which is preliminary data.</text>
</comment>
<dbReference type="SMART" id="SM00245">
    <property type="entry name" value="TSPc"/>
    <property type="match status" value="1"/>
</dbReference>
<dbReference type="InterPro" id="IPR029045">
    <property type="entry name" value="ClpP/crotonase-like_dom_sf"/>
</dbReference>